<feature type="compositionally biased region" description="Gly residues" evidence="1">
    <location>
        <begin position="495"/>
        <end position="506"/>
    </location>
</feature>
<name>A0A9Q1HPW8_CONCO</name>
<feature type="region of interest" description="Disordered" evidence="1">
    <location>
        <begin position="158"/>
        <end position="467"/>
    </location>
</feature>
<feature type="region of interest" description="Disordered" evidence="1">
    <location>
        <begin position="493"/>
        <end position="784"/>
    </location>
</feature>
<feature type="compositionally biased region" description="Pro residues" evidence="1">
    <location>
        <begin position="1054"/>
        <end position="1067"/>
    </location>
</feature>
<dbReference type="InterPro" id="IPR057031">
    <property type="entry name" value="SFR19-like_C"/>
</dbReference>
<feature type="region of interest" description="Disordered" evidence="1">
    <location>
        <begin position="1280"/>
        <end position="1300"/>
    </location>
</feature>
<feature type="compositionally biased region" description="Basic and acidic residues" evidence="1">
    <location>
        <begin position="757"/>
        <end position="768"/>
    </location>
</feature>
<comment type="caution">
    <text evidence="3">The sequence shown here is derived from an EMBL/GenBank/DDBJ whole genome shotgun (WGS) entry which is preliminary data.</text>
</comment>
<dbReference type="EMBL" id="JAFJMO010000016">
    <property type="protein sequence ID" value="KAJ8253581.1"/>
    <property type="molecule type" value="Genomic_DNA"/>
</dbReference>
<feature type="compositionally biased region" description="Basic and acidic residues" evidence="1">
    <location>
        <begin position="915"/>
        <end position="924"/>
    </location>
</feature>
<dbReference type="Pfam" id="PF23030">
    <property type="entry name" value="SCAF11-like_C"/>
    <property type="match status" value="1"/>
</dbReference>
<feature type="region of interest" description="Disordered" evidence="1">
    <location>
        <begin position="839"/>
        <end position="1068"/>
    </location>
</feature>
<feature type="domain" description="SFR19-like C-terminal" evidence="2">
    <location>
        <begin position="1200"/>
        <end position="1284"/>
    </location>
</feature>
<dbReference type="PANTHER" id="PTHR47013:SF1">
    <property type="entry name" value="SPLICING FACTOR, ARGININE_SERINE-RICH 19"/>
    <property type="match status" value="1"/>
</dbReference>
<feature type="compositionally biased region" description="Pro residues" evidence="1">
    <location>
        <begin position="535"/>
        <end position="551"/>
    </location>
</feature>
<feature type="region of interest" description="Disordered" evidence="1">
    <location>
        <begin position="1115"/>
        <end position="1148"/>
    </location>
</feature>
<feature type="compositionally biased region" description="Low complexity" evidence="1">
    <location>
        <begin position="200"/>
        <end position="213"/>
    </location>
</feature>
<feature type="compositionally biased region" description="Low complexity" evidence="1">
    <location>
        <begin position="869"/>
        <end position="879"/>
    </location>
</feature>
<feature type="compositionally biased region" description="Low complexity" evidence="1">
    <location>
        <begin position="595"/>
        <end position="607"/>
    </location>
</feature>
<evidence type="ECO:0000313" key="4">
    <source>
        <dbReference type="Proteomes" id="UP001152803"/>
    </source>
</evidence>
<feature type="compositionally biased region" description="Low complexity" evidence="1">
    <location>
        <begin position="173"/>
        <end position="184"/>
    </location>
</feature>
<gene>
    <name evidence="3" type="ORF">COCON_G00201930</name>
</gene>
<feature type="compositionally biased region" description="Low complexity" evidence="1">
    <location>
        <begin position="1115"/>
        <end position="1140"/>
    </location>
</feature>
<feature type="compositionally biased region" description="Basic and acidic residues" evidence="1">
    <location>
        <begin position="22"/>
        <end position="52"/>
    </location>
</feature>
<evidence type="ECO:0000256" key="1">
    <source>
        <dbReference type="SAM" id="MobiDB-lite"/>
    </source>
</evidence>
<feature type="compositionally biased region" description="Basic and acidic residues" evidence="1">
    <location>
        <begin position="664"/>
        <end position="676"/>
    </location>
</feature>
<feature type="compositionally biased region" description="Low complexity" evidence="1">
    <location>
        <begin position="886"/>
        <end position="906"/>
    </location>
</feature>
<dbReference type="Proteomes" id="UP001152803">
    <property type="component" value="Unassembled WGS sequence"/>
</dbReference>
<feature type="compositionally biased region" description="Basic and acidic residues" evidence="1">
    <location>
        <begin position="315"/>
        <end position="340"/>
    </location>
</feature>
<reference evidence="3" key="1">
    <citation type="journal article" date="2023" name="Science">
        <title>Genome structures resolve the early diversification of teleost fishes.</title>
        <authorList>
            <person name="Parey E."/>
            <person name="Louis A."/>
            <person name="Montfort J."/>
            <person name="Bouchez O."/>
            <person name="Roques C."/>
            <person name="Iampietro C."/>
            <person name="Lluch J."/>
            <person name="Castinel A."/>
            <person name="Donnadieu C."/>
            <person name="Desvignes T."/>
            <person name="Floi Bucao C."/>
            <person name="Jouanno E."/>
            <person name="Wen M."/>
            <person name="Mejri S."/>
            <person name="Dirks R."/>
            <person name="Jansen H."/>
            <person name="Henkel C."/>
            <person name="Chen W.J."/>
            <person name="Zahm M."/>
            <person name="Cabau C."/>
            <person name="Klopp C."/>
            <person name="Thompson A.W."/>
            <person name="Robinson-Rechavi M."/>
            <person name="Braasch I."/>
            <person name="Lecointre G."/>
            <person name="Bobe J."/>
            <person name="Postlethwait J.H."/>
            <person name="Berthelot C."/>
            <person name="Roest Crollius H."/>
            <person name="Guiguen Y."/>
        </authorList>
    </citation>
    <scope>NUCLEOTIDE SEQUENCE</scope>
    <source>
        <strain evidence="3">Concon-B</strain>
    </source>
</reference>
<proteinExistence type="predicted"/>
<dbReference type="PANTHER" id="PTHR47013">
    <property type="entry name" value="SPLICING FACTOR, ARGININE/SERINE-RICH 19"/>
    <property type="match status" value="1"/>
</dbReference>
<feature type="compositionally biased region" description="Basic and acidic residues" evidence="1">
    <location>
        <begin position="370"/>
        <end position="379"/>
    </location>
</feature>
<keyword evidence="4" id="KW-1185">Reference proteome</keyword>
<feature type="compositionally biased region" description="Acidic residues" evidence="1">
    <location>
        <begin position="427"/>
        <end position="437"/>
    </location>
</feature>
<feature type="region of interest" description="Disordered" evidence="1">
    <location>
        <begin position="1167"/>
        <end position="1203"/>
    </location>
</feature>
<feature type="compositionally biased region" description="Pro residues" evidence="1">
    <location>
        <begin position="190"/>
        <end position="199"/>
    </location>
</feature>
<feature type="compositionally biased region" description="Basic and acidic residues" evidence="1">
    <location>
        <begin position="561"/>
        <end position="583"/>
    </location>
</feature>
<feature type="compositionally biased region" description="Low complexity" evidence="1">
    <location>
        <begin position="56"/>
        <end position="75"/>
    </location>
</feature>
<organism evidence="3 4">
    <name type="scientific">Conger conger</name>
    <name type="common">Conger eel</name>
    <name type="synonym">Muraena conger</name>
    <dbReference type="NCBI Taxonomy" id="82655"/>
    <lineage>
        <taxon>Eukaryota</taxon>
        <taxon>Metazoa</taxon>
        <taxon>Chordata</taxon>
        <taxon>Craniata</taxon>
        <taxon>Vertebrata</taxon>
        <taxon>Euteleostomi</taxon>
        <taxon>Actinopterygii</taxon>
        <taxon>Neopterygii</taxon>
        <taxon>Teleostei</taxon>
        <taxon>Anguilliformes</taxon>
        <taxon>Congridae</taxon>
        <taxon>Conger</taxon>
    </lineage>
</organism>
<accession>A0A9Q1HPW8</accession>
<sequence>MGEEDEFDQVDAGRPKSKQGKGQREEEGEKEEKRESPRRCLGRREAPGDHHSQLGSAASVVSESVLPPVSPSCSPHQSFDSVDFHVELTAEVRLEGGSSFALLSSVNSAVQTRKSGAFTHRLPSLLNHPSLSWRPRLKGHLVDTCRSPCRSPASLLLRPCDISKNPPLERRTPAASPPGVVVVPNKTPRPSSPSTPPSSAPSSPSSSPSSASPDGTVASYHDDSRARGGGGAVANGTGDPVSSTSTAPLLPLSDPAVHTSSASSLPTSEGEQESMGLYDPFCPLAGEEEEEQDGDTGEEGEKYDPFDPTGSPDSEMTREQGAESEGGSRAESEGGSRAESEGGSSPDNESREPKLIPGGMEAETEEEEDGRGMEGKDTPPPDPTHPPASTCTPSPPPRHREEREREAERADRKGATEGRRHRKEANDSDNSEIEEGEIVGVGEKERPREREREKKRKREMGRDKAFLLSSPKVERILRVLDGDEFVSVRAEGDWLAGGDGDSGGGSAMSALGDLRTKLLNRRRERYRPCPSSSLSPPPRPPSPSHLPPLPAPSEKRKSRKSSMDPMERERHKRKDEQGEEKVDLNCSDLYAIKRTITVTTTTTTTTVPGSPRPPKADHSSPPRTHEKPRKKKQKRRQCPAEEDEEEHRQISLCRDLSLTPPRPHSCDSDRFSDKLPAEGLSALPPHSSPKHKPKSQSGRRAKKKSQLSKQVDPSGAPFRTKPSKDHASLSPPPSPSFRPTSLQPAPLPVKKRRKSGKEREKGGKKEGSRSGSSRKRKLQSKVSVLVRDGVSSTTGVLGGVGKLGVLGGVGKELSVPAGGGSGGVVGGSIAVVFRRDNESRSPFLKPCSDPIAILGRSSDIGNMQRRCTLAPPSSQLSALKPKKAKPSSTTSASSSSASSPSSSSATRPRRKQGKRGKEGREKGRGGPAEEGEELSRDGSWGVSGMEIQAGVAVSSKSCSPPPCHPTFTPLSSPASNAVPSSPPLTPLLSLPPSHDTRQSTPDSQTVDSSCRTPEASFLLEDCMSQTQVTPLAPSSNAPTSPLPPQTSLGGACHKPPPPPPPPAPPLPWSLQTGVDCTAGGVLALTALLFKMEEANVAGRAKAHEFIQATSQILSQANQSQSQHPSASSSSSTSSLQAPSLPSLPPPPAQFILRGSLPLVGSTKPGLSLGSGCAQTPPAPMHMGPSGGTGGSSETGWDSESKDPDKYLKKLHTQERAVEEVKLAIKPYYQRKDINKDEYKDILRKAVHKICHSRTGEINPVKVSNLVKLYVQRYKYFRKHGRSMEEEEREGEQTVLYSSSS</sequence>
<dbReference type="OrthoDB" id="1935339at2759"/>
<feature type="compositionally biased region" description="Basic residues" evidence="1">
    <location>
        <begin position="688"/>
        <end position="706"/>
    </location>
</feature>
<feature type="compositionally biased region" description="Basic residues" evidence="1">
    <location>
        <begin position="626"/>
        <end position="637"/>
    </location>
</feature>
<feature type="compositionally biased region" description="Polar residues" evidence="1">
    <location>
        <begin position="998"/>
        <end position="1011"/>
    </location>
</feature>
<feature type="compositionally biased region" description="Basic and acidic residues" evidence="1">
    <location>
        <begin position="614"/>
        <end position="625"/>
    </location>
</feature>
<dbReference type="InterPro" id="IPR042841">
    <property type="entry name" value="SCAF1"/>
</dbReference>
<feature type="compositionally biased region" description="Acidic residues" evidence="1">
    <location>
        <begin position="286"/>
        <end position="298"/>
    </location>
</feature>
<dbReference type="GO" id="GO:0099122">
    <property type="term" value="F:RNA polymerase II C-terminal domain binding"/>
    <property type="evidence" value="ECO:0007669"/>
    <property type="project" value="TreeGrafter"/>
</dbReference>
<feature type="compositionally biased region" description="Low complexity" evidence="1">
    <location>
        <begin position="234"/>
        <end position="256"/>
    </location>
</feature>
<feature type="compositionally biased region" description="Basic and acidic residues" evidence="1">
    <location>
        <begin position="442"/>
        <end position="452"/>
    </location>
</feature>
<feature type="region of interest" description="Disordered" evidence="1">
    <location>
        <begin position="1"/>
        <end position="78"/>
    </location>
</feature>
<feature type="compositionally biased region" description="Low complexity" evidence="1">
    <location>
        <begin position="969"/>
        <end position="979"/>
    </location>
</feature>
<evidence type="ECO:0000259" key="2">
    <source>
        <dbReference type="Pfam" id="PF23030"/>
    </source>
</evidence>
<feature type="compositionally biased region" description="Basic and acidic residues" evidence="1">
    <location>
        <begin position="398"/>
        <end position="418"/>
    </location>
</feature>
<feature type="compositionally biased region" description="Polar residues" evidence="1">
    <location>
        <begin position="1023"/>
        <end position="1039"/>
    </location>
</feature>
<protein>
    <recommendedName>
        <fullName evidence="2">SFR19-like C-terminal domain-containing protein</fullName>
    </recommendedName>
</protein>
<evidence type="ECO:0000313" key="3">
    <source>
        <dbReference type="EMBL" id="KAJ8253581.1"/>
    </source>
</evidence>
<feature type="compositionally biased region" description="Polar residues" evidence="1">
    <location>
        <begin position="258"/>
        <end position="269"/>
    </location>
</feature>